<organism evidence="4 5">
    <name type="scientific">Roseburia yibonii</name>
    <dbReference type="NCBI Taxonomy" id="2763063"/>
    <lineage>
        <taxon>Bacteria</taxon>
        <taxon>Bacillati</taxon>
        <taxon>Bacillota</taxon>
        <taxon>Clostridia</taxon>
        <taxon>Lachnospirales</taxon>
        <taxon>Lachnospiraceae</taxon>
        <taxon>Roseburia</taxon>
    </lineage>
</organism>
<comment type="similarity">
    <text evidence="2">Belongs to the Nudix hydrolase family.</text>
</comment>
<accession>A0ABR7IBK0</accession>
<dbReference type="InterPro" id="IPR000086">
    <property type="entry name" value="NUDIX_hydrolase_dom"/>
</dbReference>
<keyword evidence="5" id="KW-1185">Reference proteome</keyword>
<evidence type="ECO:0000259" key="3">
    <source>
        <dbReference type="PROSITE" id="PS51462"/>
    </source>
</evidence>
<dbReference type="SUPFAM" id="SSF55811">
    <property type="entry name" value="Nudix"/>
    <property type="match status" value="1"/>
</dbReference>
<keyword evidence="1 2" id="KW-0378">Hydrolase</keyword>
<feature type="domain" description="Nudix hydrolase" evidence="3">
    <location>
        <begin position="47"/>
        <end position="182"/>
    </location>
</feature>
<dbReference type="InterPro" id="IPR020084">
    <property type="entry name" value="NUDIX_hydrolase_CS"/>
</dbReference>
<gene>
    <name evidence="4" type="ORF">H8Z76_09965</name>
</gene>
<evidence type="ECO:0000313" key="4">
    <source>
        <dbReference type="EMBL" id="MBC5754328.1"/>
    </source>
</evidence>
<dbReference type="GO" id="GO:0016787">
    <property type="term" value="F:hydrolase activity"/>
    <property type="evidence" value="ECO:0007669"/>
    <property type="project" value="UniProtKB-KW"/>
</dbReference>
<reference evidence="4 5" key="1">
    <citation type="submission" date="2020-08" db="EMBL/GenBank/DDBJ databases">
        <title>Genome public.</title>
        <authorList>
            <person name="Liu C."/>
            <person name="Sun Q."/>
        </authorList>
    </citation>
    <scope>NUCLEOTIDE SEQUENCE [LARGE SCALE GENOMIC DNA]</scope>
    <source>
        <strain evidence="4 5">BX0805</strain>
    </source>
</reference>
<evidence type="ECO:0000313" key="5">
    <source>
        <dbReference type="Proteomes" id="UP000621540"/>
    </source>
</evidence>
<dbReference type="CDD" id="cd03424">
    <property type="entry name" value="NUDIX_ADPRase_Nudt5_UGPPase_Nudt14"/>
    <property type="match status" value="1"/>
</dbReference>
<dbReference type="Proteomes" id="UP000621540">
    <property type="component" value="Unassembled WGS sequence"/>
</dbReference>
<evidence type="ECO:0000256" key="1">
    <source>
        <dbReference type="ARBA" id="ARBA00022801"/>
    </source>
</evidence>
<dbReference type="PROSITE" id="PS00893">
    <property type="entry name" value="NUDIX_BOX"/>
    <property type="match status" value="1"/>
</dbReference>
<comment type="caution">
    <text evidence="4">The sequence shown here is derived from an EMBL/GenBank/DDBJ whole genome shotgun (WGS) entry which is preliminary data.</text>
</comment>
<protein>
    <submittedName>
        <fullName evidence="4">NUDIX hydrolase</fullName>
    </submittedName>
</protein>
<name>A0ABR7IBK0_9FIRM</name>
<dbReference type="PANTHER" id="PTHR11839:SF1">
    <property type="entry name" value="ADP-SUGAR PYROPHOSPHATASE"/>
    <property type="match status" value="1"/>
</dbReference>
<dbReference type="PRINTS" id="PR00502">
    <property type="entry name" value="NUDIXFAMILY"/>
</dbReference>
<dbReference type="InterPro" id="IPR015797">
    <property type="entry name" value="NUDIX_hydrolase-like_dom_sf"/>
</dbReference>
<dbReference type="PROSITE" id="PS51462">
    <property type="entry name" value="NUDIX"/>
    <property type="match status" value="1"/>
</dbReference>
<evidence type="ECO:0000256" key="2">
    <source>
        <dbReference type="RuleBase" id="RU003476"/>
    </source>
</evidence>
<dbReference type="EMBL" id="JACOQH010000007">
    <property type="protein sequence ID" value="MBC5754328.1"/>
    <property type="molecule type" value="Genomic_DNA"/>
</dbReference>
<dbReference type="Gene3D" id="3.90.79.10">
    <property type="entry name" value="Nucleoside Triphosphate Pyrophosphohydrolase"/>
    <property type="match status" value="1"/>
</dbReference>
<dbReference type="Pfam" id="PF00293">
    <property type="entry name" value="NUDIX"/>
    <property type="match status" value="1"/>
</dbReference>
<dbReference type="PANTHER" id="PTHR11839">
    <property type="entry name" value="UDP/ADP-SUGAR PYROPHOSPHATASE"/>
    <property type="match status" value="1"/>
</dbReference>
<proteinExistence type="inferred from homology"/>
<dbReference type="InterPro" id="IPR020476">
    <property type="entry name" value="Nudix_hydrolase"/>
</dbReference>
<sequence length="200" mass="22851">MGVEKLTDNRFLNLYHIDARSASGQPFDYYFASRNDADNIKIKTKEVRPEGIVIYPVLKDEPDKVVMIRQYRYPLDAYIYEFPAGCIDPGETKEMTAVREMKEETGLDFTVYEGGNDSLRNPFFIGPGFTDETDASVFGYASGTVADTQREDTETLEVIFVDKKEARRILKEERVCLRAAYLLMQFLQMDASAPFAFLDV</sequence>